<reference evidence="10" key="1">
    <citation type="submission" date="2014-11" db="EMBL/GenBank/DDBJ databases">
        <authorList>
            <person name="Otto D Thomas"/>
            <person name="Naeem Raeece"/>
        </authorList>
    </citation>
    <scope>NUCLEOTIDE SEQUENCE</scope>
</reference>
<keyword evidence="6" id="KW-0378">Hydrolase</keyword>
<evidence type="ECO:0000256" key="1">
    <source>
        <dbReference type="ARBA" id="ARBA00000810"/>
    </source>
</evidence>
<sequence length="472" mass="52223">MVRFGALAAIASSALVGVSALVKKPKETDWVVIVAGSDGWFNYRHQADTCHAYQIASSWGIPDERIIVMHKDDIAQSRSNPFPGEVFNKPFEETEEGFEVYKTCPKDYTGSDVTPENFMAVMTGDEKAANGKKVLKSGPKDDVFVYWTDHGGPGIIAFPTSYLHVNDLTKTLKTMHDKNMYKKLVFYLEACESGSMFEKVLPDDMNIYATSASSPYESSWATYCPPYDKVKGKSIGSCLGDLYSVNWMEEVEKAGKAETLQENFDVTKKLTTQSKVMQWGDVSFVDEEIGDFLADGETKAQVSEAARKAALREVPKHAVRAYDVPLHLAYYQYLRASESGDLEEAAHASQTLSKEVTHRQESVALFKRMLTTMYGFQGDQKMLNSALASPAVYPSMCGSCCVSAYEKFSEACGGWTEFNRQFMKVLNNACIAFQTEAAGENVDAAATERVAAAIDAVCPAPEVEKKNHLRWA</sequence>
<dbReference type="GO" id="GO:0006624">
    <property type="term" value="P:vacuolar protein processing"/>
    <property type="evidence" value="ECO:0007669"/>
    <property type="project" value="TreeGrafter"/>
</dbReference>
<dbReference type="GO" id="GO:0051603">
    <property type="term" value="P:proteolysis involved in protein catabolic process"/>
    <property type="evidence" value="ECO:0007669"/>
    <property type="project" value="TreeGrafter"/>
</dbReference>
<dbReference type="AlphaFoldDB" id="A0A0G4GEI0"/>
<protein>
    <recommendedName>
        <fullName evidence="3">legumain</fullName>
        <ecNumber evidence="3">3.4.22.34</ecNumber>
    </recommendedName>
</protein>
<accession>A0A0G4GEI0</accession>
<feature type="active site" evidence="8">
    <location>
        <position position="150"/>
    </location>
</feature>
<evidence type="ECO:0000256" key="5">
    <source>
        <dbReference type="ARBA" id="ARBA00022729"/>
    </source>
</evidence>
<evidence type="ECO:0000256" key="8">
    <source>
        <dbReference type="PIRSR" id="PIRSR019663-1"/>
    </source>
</evidence>
<gene>
    <name evidence="10" type="ORF">Cvel_21518</name>
</gene>
<dbReference type="GO" id="GO:0005773">
    <property type="term" value="C:vacuole"/>
    <property type="evidence" value="ECO:0007669"/>
    <property type="project" value="GOC"/>
</dbReference>
<evidence type="ECO:0000256" key="6">
    <source>
        <dbReference type="ARBA" id="ARBA00022801"/>
    </source>
</evidence>
<evidence type="ECO:0000256" key="4">
    <source>
        <dbReference type="ARBA" id="ARBA00022670"/>
    </source>
</evidence>
<dbReference type="PANTHER" id="PTHR12000">
    <property type="entry name" value="HEMOGLOBINASE FAMILY MEMBER"/>
    <property type="match status" value="1"/>
</dbReference>
<evidence type="ECO:0000256" key="3">
    <source>
        <dbReference type="ARBA" id="ARBA00012628"/>
    </source>
</evidence>
<feature type="chain" id="PRO_5005190070" description="legumain" evidence="9">
    <location>
        <begin position="21"/>
        <end position="472"/>
    </location>
</feature>
<dbReference type="Pfam" id="PF01650">
    <property type="entry name" value="Peptidase_C13"/>
    <property type="match status" value="1"/>
</dbReference>
<comment type="similarity">
    <text evidence="2">Belongs to the peptidase C13 family.</text>
</comment>
<dbReference type="PANTHER" id="PTHR12000:SF42">
    <property type="entry name" value="LEGUMAIN"/>
    <property type="match status" value="1"/>
</dbReference>
<dbReference type="InterPro" id="IPR001096">
    <property type="entry name" value="Peptidase_C13"/>
</dbReference>
<dbReference type="PIRSF" id="PIRSF019663">
    <property type="entry name" value="Legumain"/>
    <property type="match status" value="1"/>
</dbReference>
<evidence type="ECO:0000313" key="10">
    <source>
        <dbReference type="EMBL" id="CEM27782.1"/>
    </source>
</evidence>
<evidence type="ECO:0000256" key="9">
    <source>
        <dbReference type="SAM" id="SignalP"/>
    </source>
</evidence>
<dbReference type="PhylomeDB" id="A0A0G4GEI0"/>
<dbReference type="InterPro" id="IPR046427">
    <property type="entry name" value="Legumain_prodom_sf"/>
</dbReference>
<dbReference type="PRINTS" id="PR00776">
    <property type="entry name" value="HEMOGLOBNASE"/>
</dbReference>
<dbReference type="EC" id="3.4.22.34" evidence="3"/>
<dbReference type="Gene3D" id="1.10.132.130">
    <property type="match status" value="1"/>
</dbReference>
<evidence type="ECO:0000256" key="7">
    <source>
        <dbReference type="ARBA" id="ARBA00022807"/>
    </source>
</evidence>
<feature type="active site" description="Nucleophile" evidence="8">
    <location>
        <position position="191"/>
    </location>
</feature>
<dbReference type="VEuPathDB" id="CryptoDB:Cvel_21518"/>
<dbReference type="GO" id="GO:0004197">
    <property type="term" value="F:cysteine-type endopeptidase activity"/>
    <property type="evidence" value="ECO:0007669"/>
    <property type="project" value="UniProtKB-EC"/>
</dbReference>
<keyword evidence="7" id="KW-0788">Thiol protease</keyword>
<dbReference type="Gene3D" id="3.40.50.1460">
    <property type="match status" value="1"/>
</dbReference>
<evidence type="ECO:0000256" key="2">
    <source>
        <dbReference type="ARBA" id="ARBA00009941"/>
    </source>
</evidence>
<dbReference type="EMBL" id="CDMZ01001132">
    <property type="protein sequence ID" value="CEM27782.1"/>
    <property type="molecule type" value="Genomic_DNA"/>
</dbReference>
<name>A0A0G4GEI0_9ALVE</name>
<proteinExistence type="inferred from homology"/>
<dbReference type="FunFam" id="3.40.50.1460:FF:000006">
    <property type="entry name" value="Legumain"/>
    <property type="match status" value="1"/>
</dbReference>
<keyword evidence="5 9" id="KW-0732">Signal</keyword>
<feature type="signal peptide" evidence="9">
    <location>
        <begin position="1"/>
        <end position="20"/>
    </location>
</feature>
<organism evidence="10">
    <name type="scientific">Chromera velia CCMP2878</name>
    <dbReference type="NCBI Taxonomy" id="1169474"/>
    <lineage>
        <taxon>Eukaryota</taxon>
        <taxon>Sar</taxon>
        <taxon>Alveolata</taxon>
        <taxon>Colpodellida</taxon>
        <taxon>Chromeraceae</taxon>
        <taxon>Chromera</taxon>
    </lineage>
</organism>
<comment type="catalytic activity">
    <reaction evidence="1">
        <text>Hydrolysis of proteins and small molecule substrates at -Asn-|-Xaa- bonds.</text>
        <dbReference type="EC" id="3.4.22.34"/>
    </reaction>
</comment>
<keyword evidence="4" id="KW-0645">Protease</keyword>